<reference evidence="1 2" key="1">
    <citation type="submission" date="2020-04" db="EMBL/GenBank/DDBJ databases">
        <title>Ramlibacter sp. G-1-2-2 isolated from soil.</title>
        <authorList>
            <person name="Dahal R.H."/>
        </authorList>
    </citation>
    <scope>NUCLEOTIDE SEQUENCE [LARGE SCALE GENOMIC DNA]</scope>
    <source>
        <strain evidence="1 2">G-1-2-2</strain>
    </source>
</reference>
<dbReference type="RefSeq" id="WP_169420116.1">
    <property type="nucleotide sequence ID" value="NZ_JABBFX010000002.1"/>
</dbReference>
<dbReference type="EMBL" id="JABBFX010000002">
    <property type="protein sequence ID" value="NML45799.1"/>
    <property type="molecule type" value="Genomic_DNA"/>
</dbReference>
<evidence type="ECO:0000313" key="1">
    <source>
        <dbReference type="EMBL" id="NML45799.1"/>
    </source>
</evidence>
<organism evidence="1 2">
    <name type="scientific">Ramlibacter agri</name>
    <dbReference type="NCBI Taxonomy" id="2728837"/>
    <lineage>
        <taxon>Bacteria</taxon>
        <taxon>Pseudomonadati</taxon>
        <taxon>Pseudomonadota</taxon>
        <taxon>Betaproteobacteria</taxon>
        <taxon>Burkholderiales</taxon>
        <taxon>Comamonadaceae</taxon>
        <taxon>Ramlibacter</taxon>
    </lineage>
</organism>
<proteinExistence type="predicted"/>
<evidence type="ECO:0000313" key="2">
    <source>
        <dbReference type="Proteomes" id="UP000541185"/>
    </source>
</evidence>
<accession>A0A848H8G6</accession>
<protein>
    <submittedName>
        <fullName evidence="1">Uncharacterized protein</fullName>
    </submittedName>
</protein>
<comment type="caution">
    <text evidence="1">The sequence shown here is derived from an EMBL/GenBank/DDBJ whole genome shotgun (WGS) entry which is preliminary data.</text>
</comment>
<sequence length="476" mass="52541">MSQTALTISQKDHFQGNFGEVYRSSALFWARTDASVRTTISLTNYWKYKNNTEVAVLLNARTLDGRLAGRTRVDFGASEVFEYSPPAGFEGSIEVEAFAAKNMRIPYAAVMAVYECADSVSMVHSYSRAYSQHEVEDGRTITVGEESCWTLRDDAQQESFGVFHNGPVPAPAQVARLSVRNATGEERTAAIRLPELRPFETVVVVPGEHVPALSAFLAGQAGNARLSFRVEASFTRMLCAVRRRDGTQLQVTHSNFDYSRHRTDHVEVRALKAFMALPRYGDSAIRREVVVYPDADPGEYSVGSDEQPFVPGRILARGCGPAADELVFARRDGALPTRIVTGMRLYPGAAGVIPAECSLGVVHGERPRKHFAWMLVSARLACELSWVDYRQVYGGCPDDAEVVFHLYTARRKEPWKKSLRYGELPAAGHATLGGLFGEAVACGDEFGYLTAWCSYGGLQWFSALRKKGAITIEHAF</sequence>
<keyword evidence="2" id="KW-1185">Reference proteome</keyword>
<gene>
    <name evidence="1" type="ORF">HHL11_18775</name>
</gene>
<dbReference type="AlphaFoldDB" id="A0A848H8G6"/>
<dbReference type="Proteomes" id="UP000541185">
    <property type="component" value="Unassembled WGS sequence"/>
</dbReference>
<name>A0A848H8G6_9BURK</name>